<dbReference type="InterPro" id="IPR021327">
    <property type="entry name" value="DUF2934"/>
</dbReference>
<dbReference type="EMBL" id="BJZU01000029">
    <property type="protein sequence ID" value="GEP03832.1"/>
    <property type="molecule type" value="Genomic_DNA"/>
</dbReference>
<dbReference type="Proteomes" id="UP001156856">
    <property type="component" value="Unassembled WGS sequence"/>
</dbReference>
<evidence type="ECO:0000313" key="4">
    <source>
        <dbReference type="Proteomes" id="UP000321960"/>
    </source>
</evidence>
<evidence type="ECO:0000256" key="1">
    <source>
        <dbReference type="SAM" id="MobiDB-lite"/>
    </source>
</evidence>
<dbReference type="Pfam" id="PF11154">
    <property type="entry name" value="DUF2934"/>
    <property type="match status" value="1"/>
</dbReference>
<evidence type="ECO:0000313" key="3">
    <source>
        <dbReference type="EMBL" id="GLS65310.1"/>
    </source>
</evidence>
<dbReference type="EMBL" id="BSPK01000067">
    <property type="protein sequence ID" value="GLS65310.1"/>
    <property type="molecule type" value="Genomic_DNA"/>
</dbReference>
<sequence>MEPAPEITFEQIRERAYDLWERNHRLDGFEIEFWLMAERELKAERSRSHSGTRADDSGTGPTTPEPQRPVRSPAEIEGVEVLL</sequence>
<name>A0A512J1I6_9HYPH</name>
<reference evidence="3" key="4">
    <citation type="submission" date="2023-01" db="EMBL/GenBank/DDBJ databases">
        <title>Draft genome sequence of Methylobacterium oxalidis strain NBRC 107715.</title>
        <authorList>
            <person name="Sun Q."/>
            <person name="Mori K."/>
        </authorList>
    </citation>
    <scope>NUCLEOTIDE SEQUENCE</scope>
    <source>
        <strain evidence="3">NBRC 107715</strain>
    </source>
</reference>
<reference evidence="3" key="1">
    <citation type="journal article" date="2014" name="Int. J. Syst. Evol. Microbiol.">
        <title>Complete genome of a new Firmicutes species belonging to the dominant human colonic microbiota ('Ruminococcus bicirculans') reveals two chromosomes and a selective capacity to utilize plant glucans.</title>
        <authorList>
            <consortium name="NISC Comparative Sequencing Program"/>
            <person name="Wegmann U."/>
            <person name="Louis P."/>
            <person name="Goesmann A."/>
            <person name="Henrissat B."/>
            <person name="Duncan S.H."/>
            <person name="Flint H.J."/>
        </authorList>
    </citation>
    <scope>NUCLEOTIDE SEQUENCE</scope>
    <source>
        <strain evidence="3">NBRC 107715</strain>
    </source>
</reference>
<dbReference type="Proteomes" id="UP000321960">
    <property type="component" value="Unassembled WGS sequence"/>
</dbReference>
<gene>
    <name evidence="3" type="ORF">GCM10007888_36920</name>
    <name evidence="2" type="ORF">MOX02_18700</name>
</gene>
<organism evidence="2 4">
    <name type="scientific">Methylobacterium oxalidis</name>
    <dbReference type="NCBI Taxonomy" id="944322"/>
    <lineage>
        <taxon>Bacteria</taxon>
        <taxon>Pseudomonadati</taxon>
        <taxon>Pseudomonadota</taxon>
        <taxon>Alphaproteobacteria</taxon>
        <taxon>Hyphomicrobiales</taxon>
        <taxon>Methylobacteriaceae</taxon>
        <taxon>Methylobacterium</taxon>
    </lineage>
</organism>
<proteinExistence type="predicted"/>
<protein>
    <recommendedName>
        <fullName evidence="6">DUF2934 domain-containing protein</fullName>
    </recommendedName>
</protein>
<dbReference type="OrthoDB" id="9811127at2"/>
<accession>A0A512J1I6</accession>
<feature type="compositionally biased region" description="Basic and acidic residues" evidence="1">
    <location>
        <begin position="43"/>
        <end position="56"/>
    </location>
</feature>
<reference evidence="2 4" key="3">
    <citation type="submission" date="2019-07" db="EMBL/GenBank/DDBJ databases">
        <title>Whole genome shotgun sequence of Methylobacterium oxalidis NBRC 107715.</title>
        <authorList>
            <person name="Hosoyama A."/>
            <person name="Uohara A."/>
            <person name="Ohji S."/>
            <person name="Ichikawa N."/>
        </authorList>
    </citation>
    <scope>NUCLEOTIDE SEQUENCE [LARGE SCALE GENOMIC DNA]</scope>
    <source>
        <strain evidence="2 4">NBRC 107715</strain>
    </source>
</reference>
<keyword evidence="5" id="KW-1185">Reference proteome</keyword>
<evidence type="ECO:0000313" key="2">
    <source>
        <dbReference type="EMBL" id="GEP03832.1"/>
    </source>
</evidence>
<dbReference type="AlphaFoldDB" id="A0A512J1I6"/>
<comment type="caution">
    <text evidence="2">The sequence shown here is derived from an EMBL/GenBank/DDBJ whole genome shotgun (WGS) entry which is preliminary data.</text>
</comment>
<dbReference type="RefSeq" id="WP_147025500.1">
    <property type="nucleotide sequence ID" value="NZ_BJZU01000029.1"/>
</dbReference>
<evidence type="ECO:0000313" key="5">
    <source>
        <dbReference type="Proteomes" id="UP001156856"/>
    </source>
</evidence>
<reference evidence="5" key="2">
    <citation type="journal article" date="2019" name="Int. J. Syst. Evol. Microbiol.">
        <title>The Global Catalogue of Microorganisms (GCM) 10K type strain sequencing project: providing services to taxonomists for standard genome sequencing and annotation.</title>
        <authorList>
            <consortium name="The Broad Institute Genomics Platform"/>
            <consortium name="The Broad Institute Genome Sequencing Center for Infectious Disease"/>
            <person name="Wu L."/>
            <person name="Ma J."/>
        </authorList>
    </citation>
    <scope>NUCLEOTIDE SEQUENCE [LARGE SCALE GENOMIC DNA]</scope>
    <source>
        <strain evidence="5">NBRC 107715</strain>
    </source>
</reference>
<evidence type="ECO:0008006" key="6">
    <source>
        <dbReference type="Google" id="ProtNLM"/>
    </source>
</evidence>
<feature type="region of interest" description="Disordered" evidence="1">
    <location>
        <begin position="43"/>
        <end position="83"/>
    </location>
</feature>